<dbReference type="Proteomes" id="UP001054945">
    <property type="component" value="Unassembled WGS sequence"/>
</dbReference>
<accession>A0AAV4XTZ6</accession>
<evidence type="ECO:0000313" key="2">
    <source>
        <dbReference type="EMBL" id="GIY97793.1"/>
    </source>
</evidence>
<sequence length="103" mass="11607">MSGEQHAPSDDTENIPRRTCPRPRNIPHSTGNYLHVKPIMTNPTRTSPHNGRLFQQALQNARTAVAFAFDSFIYYFFPTCVNKNVCSICYESTLVNNAISIFG</sequence>
<feature type="region of interest" description="Disordered" evidence="1">
    <location>
        <begin position="1"/>
        <end position="35"/>
    </location>
</feature>
<evidence type="ECO:0000256" key="1">
    <source>
        <dbReference type="SAM" id="MobiDB-lite"/>
    </source>
</evidence>
<organism evidence="2 3">
    <name type="scientific">Caerostris extrusa</name>
    <name type="common">Bark spider</name>
    <name type="synonym">Caerostris bankana</name>
    <dbReference type="NCBI Taxonomy" id="172846"/>
    <lineage>
        <taxon>Eukaryota</taxon>
        <taxon>Metazoa</taxon>
        <taxon>Ecdysozoa</taxon>
        <taxon>Arthropoda</taxon>
        <taxon>Chelicerata</taxon>
        <taxon>Arachnida</taxon>
        <taxon>Araneae</taxon>
        <taxon>Araneomorphae</taxon>
        <taxon>Entelegynae</taxon>
        <taxon>Araneoidea</taxon>
        <taxon>Araneidae</taxon>
        <taxon>Caerostris</taxon>
    </lineage>
</organism>
<proteinExistence type="predicted"/>
<gene>
    <name evidence="2" type="ORF">CEXT_673541</name>
</gene>
<protein>
    <submittedName>
        <fullName evidence="2">Uncharacterized protein</fullName>
    </submittedName>
</protein>
<comment type="caution">
    <text evidence="2">The sequence shown here is derived from an EMBL/GenBank/DDBJ whole genome shotgun (WGS) entry which is preliminary data.</text>
</comment>
<dbReference type="AlphaFoldDB" id="A0AAV4XTZ6"/>
<dbReference type="EMBL" id="BPLR01018215">
    <property type="protein sequence ID" value="GIY97793.1"/>
    <property type="molecule type" value="Genomic_DNA"/>
</dbReference>
<name>A0AAV4XTZ6_CAEEX</name>
<reference evidence="2 3" key="1">
    <citation type="submission" date="2021-06" db="EMBL/GenBank/DDBJ databases">
        <title>Caerostris extrusa draft genome.</title>
        <authorList>
            <person name="Kono N."/>
            <person name="Arakawa K."/>
        </authorList>
    </citation>
    <scope>NUCLEOTIDE SEQUENCE [LARGE SCALE GENOMIC DNA]</scope>
</reference>
<evidence type="ECO:0000313" key="3">
    <source>
        <dbReference type="Proteomes" id="UP001054945"/>
    </source>
</evidence>
<keyword evidence="3" id="KW-1185">Reference proteome</keyword>